<dbReference type="GO" id="GO:0016787">
    <property type="term" value="F:hydrolase activity"/>
    <property type="evidence" value="ECO:0007669"/>
    <property type="project" value="UniProtKB-KW"/>
</dbReference>
<dbReference type="NCBIfam" id="TIGR01509">
    <property type="entry name" value="HAD-SF-IA-v3"/>
    <property type="match status" value="1"/>
</dbReference>
<gene>
    <name evidence="5" type="ORF">J0X15_02870</name>
</gene>
<name>A0A939J5K2_9HYPH</name>
<dbReference type="RefSeq" id="WP_206938297.1">
    <property type="nucleotide sequence ID" value="NZ_JAFLNF010000001.1"/>
</dbReference>
<dbReference type="SFLD" id="SFLDG01129">
    <property type="entry name" value="C1.5:_HAD__Beta-PGM__Phosphata"/>
    <property type="match status" value="1"/>
</dbReference>
<dbReference type="SUPFAM" id="SSF56784">
    <property type="entry name" value="HAD-like"/>
    <property type="match status" value="1"/>
</dbReference>
<dbReference type="InterPro" id="IPR051600">
    <property type="entry name" value="Beta-PGM-like"/>
</dbReference>
<evidence type="ECO:0000256" key="1">
    <source>
        <dbReference type="ARBA" id="ARBA00001946"/>
    </source>
</evidence>
<keyword evidence="5" id="KW-0378">Hydrolase</keyword>
<reference evidence="5" key="1">
    <citation type="submission" date="2021-03" db="EMBL/GenBank/DDBJ databases">
        <title>Roseibium sp. CAU 1637 isolated from Incheon.</title>
        <authorList>
            <person name="Kim W."/>
        </authorList>
    </citation>
    <scope>NUCLEOTIDE SEQUENCE</scope>
    <source>
        <strain evidence="5">CAU 1637</strain>
    </source>
</reference>
<keyword evidence="3" id="KW-0479">Metal-binding</keyword>
<sequence length="242" mass="26765">MAQSTHQISRPTLDLSRPIDLVIFDCDGVLIDSEIISARVLLKALAELGVEVDYSYFKRNFLGRSFPKVLDAVQRDFGLKVPEGFEQLYRTKLLATFDRELQPVTGIESILEKLSVPKCVATSSTPMRAAHSLTITGLRHHFPDRIFTASEVVNGKPAPDLFLHAAQRCGISPENCLVIEDSIPGLTAAQAAEMQVLHFIGGSHLDETDALAADLKQPVPFFDTWTKFFDMAPVLENKNTPD</sequence>
<dbReference type="InterPro" id="IPR036412">
    <property type="entry name" value="HAD-like_sf"/>
</dbReference>
<evidence type="ECO:0000256" key="2">
    <source>
        <dbReference type="ARBA" id="ARBA00006171"/>
    </source>
</evidence>
<proteinExistence type="inferred from homology"/>
<comment type="caution">
    <text evidence="5">The sequence shown here is derived from an EMBL/GenBank/DDBJ whole genome shotgun (WGS) entry which is preliminary data.</text>
</comment>
<dbReference type="Pfam" id="PF00702">
    <property type="entry name" value="Hydrolase"/>
    <property type="match status" value="1"/>
</dbReference>
<dbReference type="InterPro" id="IPR023198">
    <property type="entry name" value="PGP-like_dom2"/>
</dbReference>
<dbReference type="InterPro" id="IPR023214">
    <property type="entry name" value="HAD_sf"/>
</dbReference>
<keyword evidence="4" id="KW-0460">Magnesium</keyword>
<comment type="cofactor">
    <cofactor evidence="1">
        <name>Mg(2+)</name>
        <dbReference type="ChEBI" id="CHEBI:18420"/>
    </cofactor>
</comment>
<dbReference type="SFLD" id="SFLDS00003">
    <property type="entry name" value="Haloacid_Dehalogenase"/>
    <property type="match status" value="1"/>
</dbReference>
<comment type="similarity">
    <text evidence="2">Belongs to the HAD-like hydrolase superfamily. CbbY/CbbZ/Gph/YieH family.</text>
</comment>
<dbReference type="Gene3D" id="1.10.150.240">
    <property type="entry name" value="Putative phosphatase, domain 2"/>
    <property type="match status" value="1"/>
</dbReference>
<keyword evidence="6" id="KW-1185">Reference proteome</keyword>
<dbReference type="Proteomes" id="UP000664779">
    <property type="component" value="Unassembled WGS sequence"/>
</dbReference>
<dbReference type="InterPro" id="IPR006439">
    <property type="entry name" value="HAD-SF_hydro_IA"/>
</dbReference>
<dbReference type="PANTHER" id="PTHR46193:SF10">
    <property type="entry name" value="6-PHOSPHOGLUCONATE PHOSPHATASE"/>
    <property type="match status" value="1"/>
</dbReference>
<dbReference type="GO" id="GO:0046872">
    <property type="term" value="F:metal ion binding"/>
    <property type="evidence" value="ECO:0007669"/>
    <property type="project" value="UniProtKB-KW"/>
</dbReference>
<evidence type="ECO:0000313" key="6">
    <source>
        <dbReference type="Proteomes" id="UP000664779"/>
    </source>
</evidence>
<protein>
    <submittedName>
        <fullName evidence="5">HAD family hydrolase</fullName>
    </submittedName>
</protein>
<accession>A0A939J5K2</accession>
<evidence type="ECO:0000256" key="3">
    <source>
        <dbReference type="ARBA" id="ARBA00022723"/>
    </source>
</evidence>
<dbReference type="AlphaFoldDB" id="A0A939J5K2"/>
<evidence type="ECO:0000313" key="5">
    <source>
        <dbReference type="EMBL" id="MBO0344152.1"/>
    </source>
</evidence>
<dbReference type="EMBL" id="JAFLNF010000001">
    <property type="protein sequence ID" value="MBO0344152.1"/>
    <property type="molecule type" value="Genomic_DNA"/>
</dbReference>
<evidence type="ECO:0000256" key="4">
    <source>
        <dbReference type="ARBA" id="ARBA00022842"/>
    </source>
</evidence>
<dbReference type="CDD" id="cd07526">
    <property type="entry name" value="HAD_BPGM_like"/>
    <property type="match status" value="1"/>
</dbReference>
<dbReference type="PANTHER" id="PTHR46193">
    <property type="entry name" value="6-PHOSPHOGLUCONATE PHOSPHATASE"/>
    <property type="match status" value="1"/>
</dbReference>
<organism evidence="5 6">
    <name type="scientific">Roseibium limicola</name>
    <dbReference type="NCBI Taxonomy" id="2816037"/>
    <lineage>
        <taxon>Bacteria</taxon>
        <taxon>Pseudomonadati</taxon>
        <taxon>Pseudomonadota</taxon>
        <taxon>Alphaproteobacteria</taxon>
        <taxon>Hyphomicrobiales</taxon>
        <taxon>Stappiaceae</taxon>
        <taxon>Roseibium</taxon>
    </lineage>
</organism>
<dbReference type="Gene3D" id="3.40.50.1000">
    <property type="entry name" value="HAD superfamily/HAD-like"/>
    <property type="match status" value="1"/>
</dbReference>